<evidence type="ECO:0000256" key="2">
    <source>
        <dbReference type="ARBA" id="ARBA00022692"/>
    </source>
</evidence>
<dbReference type="InterPro" id="IPR018908">
    <property type="entry name" value="TMEM234"/>
</dbReference>
<name>A0A9W4T3K1_9GLOM</name>
<evidence type="ECO:0000256" key="1">
    <source>
        <dbReference type="ARBA" id="ARBA00004141"/>
    </source>
</evidence>
<protein>
    <submittedName>
        <fullName evidence="6">4862_t:CDS:1</fullName>
    </submittedName>
</protein>
<evidence type="ECO:0000313" key="6">
    <source>
        <dbReference type="EMBL" id="CAI2191626.1"/>
    </source>
</evidence>
<dbReference type="GO" id="GO:0016020">
    <property type="term" value="C:membrane"/>
    <property type="evidence" value="ECO:0007669"/>
    <property type="project" value="UniProtKB-SubCell"/>
</dbReference>
<dbReference type="PANTHER" id="PTHR28668">
    <property type="entry name" value="TRANSMEMBRANE PROTEIN 234"/>
    <property type="match status" value="1"/>
</dbReference>
<evidence type="ECO:0000256" key="3">
    <source>
        <dbReference type="ARBA" id="ARBA00022989"/>
    </source>
</evidence>
<feature type="transmembrane region" description="Helical" evidence="5">
    <location>
        <begin position="96"/>
        <end position="114"/>
    </location>
</feature>
<evidence type="ECO:0000313" key="7">
    <source>
        <dbReference type="Proteomes" id="UP001153678"/>
    </source>
</evidence>
<keyword evidence="2 5" id="KW-0812">Transmembrane</keyword>
<reference evidence="6" key="1">
    <citation type="submission" date="2022-08" db="EMBL/GenBank/DDBJ databases">
        <authorList>
            <person name="Kallberg Y."/>
            <person name="Tangrot J."/>
            <person name="Rosling A."/>
        </authorList>
    </citation>
    <scope>NUCLEOTIDE SEQUENCE</scope>
    <source>
        <strain evidence="6">Wild A</strain>
    </source>
</reference>
<accession>A0A9W4T3K1</accession>
<gene>
    <name evidence="6" type="ORF">FWILDA_LOCUS15165</name>
</gene>
<evidence type="ECO:0000256" key="5">
    <source>
        <dbReference type="SAM" id="Phobius"/>
    </source>
</evidence>
<proteinExistence type="predicted"/>
<comment type="caution">
    <text evidence="6">The sequence shown here is derived from an EMBL/GenBank/DDBJ whole genome shotgun (WGS) entry which is preliminary data.</text>
</comment>
<evidence type="ECO:0000256" key="4">
    <source>
        <dbReference type="ARBA" id="ARBA00023136"/>
    </source>
</evidence>
<dbReference type="Pfam" id="PF10639">
    <property type="entry name" value="TMEM234"/>
    <property type="match status" value="1"/>
</dbReference>
<dbReference type="EMBL" id="CAMKVN010007571">
    <property type="protein sequence ID" value="CAI2191626.1"/>
    <property type="molecule type" value="Genomic_DNA"/>
</dbReference>
<dbReference type="OrthoDB" id="43458at2759"/>
<comment type="subcellular location">
    <subcellularLocation>
        <location evidence="1">Membrane</location>
        <topology evidence="1">Multi-pass membrane protein</topology>
    </subcellularLocation>
</comment>
<keyword evidence="4 5" id="KW-0472">Membrane</keyword>
<dbReference type="AlphaFoldDB" id="A0A9W4T3K1"/>
<keyword evidence="3 5" id="KW-1133">Transmembrane helix</keyword>
<dbReference type="PANTHER" id="PTHR28668:SF1">
    <property type="entry name" value="TRANSMEMBRANE PROTEIN 234"/>
    <property type="match status" value="1"/>
</dbReference>
<organism evidence="6 7">
    <name type="scientific">Funneliformis geosporum</name>
    <dbReference type="NCBI Taxonomy" id="1117311"/>
    <lineage>
        <taxon>Eukaryota</taxon>
        <taxon>Fungi</taxon>
        <taxon>Fungi incertae sedis</taxon>
        <taxon>Mucoromycota</taxon>
        <taxon>Glomeromycotina</taxon>
        <taxon>Glomeromycetes</taxon>
        <taxon>Glomerales</taxon>
        <taxon>Glomeraceae</taxon>
        <taxon>Funneliformis</taxon>
    </lineage>
</organism>
<sequence>MEEYYPIIKKAIGFILVALCWGFTNPFIKRGSIGLEKIKRDNWIEQTLEELEFLITKWQYMIPLCFNLSGSIVYYLTLGQSAASLLGEDIGSKESWIGIAFVVIGVGLCVGSKVQ</sequence>
<dbReference type="Proteomes" id="UP001153678">
    <property type="component" value="Unassembled WGS sequence"/>
</dbReference>
<keyword evidence="7" id="KW-1185">Reference proteome</keyword>
<feature type="transmembrane region" description="Helical" evidence="5">
    <location>
        <begin position="58"/>
        <end position="76"/>
    </location>
</feature>